<feature type="transmembrane region" description="Helical" evidence="7">
    <location>
        <begin position="233"/>
        <end position="255"/>
    </location>
</feature>
<evidence type="ECO:0000256" key="7">
    <source>
        <dbReference type="SAM" id="Phobius"/>
    </source>
</evidence>
<dbReference type="GO" id="GO:0005886">
    <property type="term" value="C:plasma membrane"/>
    <property type="evidence" value="ECO:0007669"/>
    <property type="project" value="UniProtKB-SubCell"/>
</dbReference>
<feature type="transmembrane region" description="Helical" evidence="7">
    <location>
        <begin position="21"/>
        <end position="38"/>
    </location>
</feature>
<evidence type="ECO:0000256" key="4">
    <source>
        <dbReference type="ARBA" id="ARBA00022692"/>
    </source>
</evidence>
<evidence type="ECO:0000259" key="8">
    <source>
        <dbReference type="PROSITE" id="PS50850"/>
    </source>
</evidence>
<comment type="caution">
    <text evidence="9">The sequence shown here is derived from an EMBL/GenBank/DDBJ whole genome shotgun (WGS) entry which is preliminary data.</text>
</comment>
<evidence type="ECO:0000256" key="5">
    <source>
        <dbReference type="ARBA" id="ARBA00022989"/>
    </source>
</evidence>
<dbReference type="CDD" id="cd06173">
    <property type="entry name" value="MFS_MefA_like"/>
    <property type="match status" value="1"/>
</dbReference>
<comment type="subcellular location">
    <subcellularLocation>
        <location evidence="1">Cell membrane</location>
        <topology evidence="1">Multi-pass membrane protein</topology>
    </subcellularLocation>
</comment>
<dbReference type="EMBL" id="MLJW01002397">
    <property type="protein sequence ID" value="OIQ74750.1"/>
    <property type="molecule type" value="Genomic_DNA"/>
</dbReference>
<feature type="transmembrane region" description="Helical" evidence="7">
    <location>
        <begin position="88"/>
        <end position="109"/>
    </location>
</feature>
<evidence type="ECO:0000256" key="6">
    <source>
        <dbReference type="ARBA" id="ARBA00023136"/>
    </source>
</evidence>
<dbReference type="InterPro" id="IPR020846">
    <property type="entry name" value="MFS_dom"/>
</dbReference>
<feature type="transmembrane region" description="Helical" evidence="7">
    <location>
        <begin position="293"/>
        <end position="311"/>
    </location>
</feature>
<dbReference type="InterPro" id="IPR010290">
    <property type="entry name" value="TM_effector"/>
</dbReference>
<keyword evidence="4 7" id="KW-0812">Transmembrane</keyword>
<feature type="transmembrane region" description="Helical" evidence="7">
    <location>
        <begin position="384"/>
        <end position="403"/>
    </location>
</feature>
<feature type="transmembrane region" description="Helical" evidence="7">
    <location>
        <begin position="183"/>
        <end position="201"/>
    </location>
</feature>
<keyword evidence="3" id="KW-1003">Cell membrane</keyword>
<name>A0A1J5PT10_9ZZZZ</name>
<keyword evidence="6 7" id="KW-0472">Membrane</keyword>
<protein>
    <submittedName>
        <fullName evidence="9">Enterobactin exporter EntS</fullName>
    </submittedName>
</protein>
<feature type="transmembrane region" description="Helical" evidence="7">
    <location>
        <begin position="58"/>
        <end position="76"/>
    </location>
</feature>
<evidence type="ECO:0000256" key="3">
    <source>
        <dbReference type="ARBA" id="ARBA00022475"/>
    </source>
</evidence>
<accession>A0A1J5PT10</accession>
<dbReference type="GO" id="GO:0022857">
    <property type="term" value="F:transmembrane transporter activity"/>
    <property type="evidence" value="ECO:0007669"/>
    <property type="project" value="InterPro"/>
</dbReference>
<feature type="transmembrane region" description="Helical" evidence="7">
    <location>
        <begin position="357"/>
        <end position="378"/>
    </location>
</feature>
<sequence length="413" mass="44407">MSESAPIEPIRLGTFRSLRHRNYRLFFISSTVTNVGTWVQRIAQDWLVLQLTHSGTDLGLVTGLQFLPALFLSLQGGAIADRFDKRKVLVLTNFAGGIFALMLGLLAYFGTVHRWHVYALAFALGIASAIDAPVRQSFVAEMVGPADLPNAVSLNSANFNAGRLIGPALSGVLITAFGTGPSFLINAASFFVIIGALLMMNTDELLQRELKDQKKVTIRDGIRYVRERTDLKAVIFVVGLMATFGLNFQITTALMATHVFHLGPSEFGLLSASVALGSLVGALVAARLERAPTAAFVLWSALVFGIFETIASVMPTFLTFALMLPFCGAMILTTLIAANSTMQLRSTPENRGRVMGIYLMIFLGGTPIGSPAIGWIAQTFGPRFSIGIGGVISMLAALIALIVTRGKLEVSDY</sequence>
<evidence type="ECO:0000313" key="9">
    <source>
        <dbReference type="EMBL" id="OIQ74750.1"/>
    </source>
</evidence>
<feature type="domain" description="Major facilitator superfamily (MFS) profile" evidence="8">
    <location>
        <begin position="22"/>
        <end position="408"/>
    </location>
</feature>
<keyword evidence="5 7" id="KW-1133">Transmembrane helix</keyword>
<evidence type="ECO:0000256" key="1">
    <source>
        <dbReference type="ARBA" id="ARBA00004651"/>
    </source>
</evidence>
<dbReference type="Pfam" id="PF05977">
    <property type="entry name" value="MFS_3"/>
    <property type="match status" value="1"/>
</dbReference>
<gene>
    <name evidence="9" type="primary">entS_18</name>
    <name evidence="9" type="ORF">GALL_435920</name>
</gene>
<dbReference type="Gene3D" id="1.20.1250.20">
    <property type="entry name" value="MFS general substrate transporter like domains"/>
    <property type="match status" value="1"/>
</dbReference>
<feature type="transmembrane region" description="Helical" evidence="7">
    <location>
        <begin position="317"/>
        <end position="337"/>
    </location>
</feature>
<dbReference type="SUPFAM" id="SSF103473">
    <property type="entry name" value="MFS general substrate transporter"/>
    <property type="match status" value="1"/>
</dbReference>
<dbReference type="InterPro" id="IPR036259">
    <property type="entry name" value="MFS_trans_sf"/>
</dbReference>
<organism evidence="9">
    <name type="scientific">mine drainage metagenome</name>
    <dbReference type="NCBI Taxonomy" id="410659"/>
    <lineage>
        <taxon>unclassified sequences</taxon>
        <taxon>metagenomes</taxon>
        <taxon>ecological metagenomes</taxon>
    </lineage>
</organism>
<feature type="transmembrane region" description="Helical" evidence="7">
    <location>
        <begin position="267"/>
        <end position="286"/>
    </location>
</feature>
<proteinExistence type="predicted"/>
<dbReference type="PANTHER" id="PTHR23513">
    <property type="entry name" value="INTEGRAL MEMBRANE EFFLUX PROTEIN-RELATED"/>
    <property type="match status" value="1"/>
</dbReference>
<reference evidence="9" key="1">
    <citation type="submission" date="2016-10" db="EMBL/GenBank/DDBJ databases">
        <title>Sequence of Gallionella enrichment culture.</title>
        <authorList>
            <person name="Poehlein A."/>
            <person name="Muehling M."/>
            <person name="Daniel R."/>
        </authorList>
    </citation>
    <scope>NUCLEOTIDE SEQUENCE</scope>
</reference>
<dbReference type="PANTHER" id="PTHR23513:SF11">
    <property type="entry name" value="STAPHYLOFERRIN A TRANSPORTER"/>
    <property type="match status" value="1"/>
</dbReference>
<keyword evidence="2" id="KW-0813">Transport</keyword>
<dbReference type="PROSITE" id="PS50850">
    <property type="entry name" value="MFS"/>
    <property type="match status" value="1"/>
</dbReference>
<dbReference type="AlphaFoldDB" id="A0A1J5PT10"/>
<evidence type="ECO:0000256" key="2">
    <source>
        <dbReference type="ARBA" id="ARBA00022448"/>
    </source>
</evidence>